<dbReference type="KEGG" id="gba:J421_2040"/>
<feature type="domain" description="Calcineurin-like phosphoesterase" evidence="2">
    <location>
        <begin position="4"/>
        <end position="195"/>
    </location>
</feature>
<dbReference type="InterPro" id="IPR029052">
    <property type="entry name" value="Metallo-depent_PP-like"/>
</dbReference>
<dbReference type="GO" id="GO:0005737">
    <property type="term" value="C:cytoplasm"/>
    <property type="evidence" value="ECO:0007669"/>
    <property type="project" value="TreeGrafter"/>
</dbReference>
<dbReference type="PATRIC" id="fig|861299.3.peg.2078"/>
<dbReference type="AlphaFoldDB" id="W0RGL4"/>
<dbReference type="PANTHER" id="PTHR42850:SF2">
    <property type="entry name" value="BLL5683 PROTEIN"/>
    <property type="match status" value="1"/>
</dbReference>
<dbReference type="HOGENOM" id="CLU_074761_2_1_0"/>
<dbReference type="eggNOG" id="COG0639">
    <property type="taxonomic scope" value="Bacteria"/>
</dbReference>
<dbReference type="EMBL" id="CP007128">
    <property type="protein sequence ID" value="AHG89577.1"/>
    <property type="molecule type" value="Genomic_DNA"/>
</dbReference>
<dbReference type="OrthoDB" id="9813918at2"/>
<dbReference type="Pfam" id="PF12850">
    <property type="entry name" value="Metallophos_2"/>
    <property type="match status" value="1"/>
</dbReference>
<dbReference type="PANTHER" id="PTHR42850">
    <property type="entry name" value="METALLOPHOSPHOESTERASE"/>
    <property type="match status" value="1"/>
</dbReference>
<sequence>MAPIAALYDVHGNLPALDAALAAAEAAGAREIIVGGDVVLGPMPREALERLQALGPRARFLRGNCDRLVVSAFDGEPLDRMPARLRGPVEWTAAQLDRSHRDFLAALPTTLTAEAPGLGEVLFCHATPRNDEEIFTVRSPDERVRPMLAGVTQSVVVCGHTHMQFDRRVGDVRVLNAGSVGMPYGRRGAHWLLLDDDARHQRTDYDYDAAAARVRATAYPNAEDFASRSVLDPQSEEEILALFERS</sequence>
<dbReference type="SUPFAM" id="SSF56300">
    <property type="entry name" value="Metallo-dependent phosphatases"/>
    <property type="match status" value="1"/>
</dbReference>
<dbReference type="RefSeq" id="WP_025411072.1">
    <property type="nucleotide sequence ID" value="NZ_CP007128.1"/>
</dbReference>
<dbReference type="InterPro" id="IPR011152">
    <property type="entry name" value="Pesterase_MJ0912"/>
</dbReference>
<organism evidence="3 4">
    <name type="scientific">Gemmatirosa kalamazoonensis</name>
    <dbReference type="NCBI Taxonomy" id="861299"/>
    <lineage>
        <taxon>Bacteria</taxon>
        <taxon>Pseudomonadati</taxon>
        <taxon>Gemmatimonadota</taxon>
        <taxon>Gemmatimonadia</taxon>
        <taxon>Gemmatimonadales</taxon>
        <taxon>Gemmatimonadaceae</taxon>
        <taxon>Gemmatirosa</taxon>
    </lineage>
</organism>
<dbReference type="CDD" id="cd00838">
    <property type="entry name" value="MPP_superfamily"/>
    <property type="match status" value="1"/>
</dbReference>
<evidence type="ECO:0000313" key="3">
    <source>
        <dbReference type="EMBL" id="AHG89577.1"/>
    </source>
</evidence>
<dbReference type="Gene3D" id="3.60.21.10">
    <property type="match status" value="1"/>
</dbReference>
<keyword evidence="4" id="KW-1185">Reference proteome</keyword>
<dbReference type="InterPro" id="IPR024654">
    <property type="entry name" value="Calcineurin-like_PHP_lpxH"/>
</dbReference>
<protein>
    <submittedName>
        <fullName evidence="3">Calcineurin-like phosphoesterase superfamily domain protein</fullName>
    </submittedName>
</protein>
<reference evidence="3 4" key="1">
    <citation type="journal article" date="2014" name="Genome Announc.">
        <title>Genome Sequence and Methylome of Soil Bacterium Gemmatirosa kalamazoonensis KBS708T, a Member of the Rarely Cultivated Gemmatimonadetes Phylum.</title>
        <authorList>
            <person name="Debruyn J.M."/>
            <person name="Radosevich M."/>
            <person name="Wommack K.E."/>
            <person name="Polson S.W."/>
            <person name="Hauser L.J."/>
            <person name="Fawaz M.N."/>
            <person name="Korlach J."/>
            <person name="Tsai Y.C."/>
        </authorList>
    </citation>
    <scope>NUCLEOTIDE SEQUENCE [LARGE SCALE GENOMIC DNA]</scope>
    <source>
        <strain evidence="3 4">KBS708</strain>
    </source>
</reference>
<dbReference type="InterPro" id="IPR050126">
    <property type="entry name" value="Ap4A_hydrolase"/>
</dbReference>
<dbReference type="PIRSF" id="PIRSF000883">
    <property type="entry name" value="Pesterase_MJ0912"/>
    <property type="match status" value="1"/>
</dbReference>
<evidence type="ECO:0000259" key="2">
    <source>
        <dbReference type="Pfam" id="PF12850"/>
    </source>
</evidence>
<dbReference type="InParanoid" id="W0RGL4"/>
<name>W0RGL4_9BACT</name>
<comment type="similarity">
    <text evidence="1">Belongs to the metallophosphoesterase superfamily. YfcE family.</text>
</comment>
<dbReference type="STRING" id="861299.J421_2040"/>
<evidence type="ECO:0000313" key="4">
    <source>
        <dbReference type="Proteomes" id="UP000019151"/>
    </source>
</evidence>
<dbReference type="Proteomes" id="UP000019151">
    <property type="component" value="Chromosome"/>
</dbReference>
<accession>W0RGL4</accession>
<evidence type="ECO:0000256" key="1">
    <source>
        <dbReference type="ARBA" id="ARBA00008950"/>
    </source>
</evidence>
<gene>
    <name evidence="3" type="ORF">J421_2040</name>
</gene>
<dbReference type="GO" id="GO:0016791">
    <property type="term" value="F:phosphatase activity"/>
    <property type="evidence" value="ECO:0007669"/>
    <property type="project" value="TreeGrafter"/>
</dbReference>
<proteinExistence type="inferred from homology"/>